<dbReference type="InterPro" id="IPR011129">
    <property type="entry name" value="CSD"/>
</dbReference>
<dbReference type="SMART" id="SM00955">
    <property type="entry name" value="RNB"/>
    <property type="match status" value="1"/>
</dbReference>
<gene>
    <name evidence="8 11" type="primary">rnr</name>
    <name evidence="11" type="ORF">H9808_07250</name>
</gene>
<dbReference type="SMART" id="SM00316">
    <property type="entry name" value="S1"/>
    <property type="match status" value="1"/>
</dbReference>
<feature type="compositionally biased region" description="Basic residues" evidence="9">
    <location>
        <begin position="758"/>
        <end position="776"/>
    </location>
</feature>
<evidence type="ECO:0000313" key="12">
    <source>
        <dbReference type="Proteomes" id="UP000824106"/>
    </source>
</evidence>
<keyword evidence="3 8" id="KW-0963">Cytoplasm</keyword>
<dbReference type="InterPro" id="IPR012340">
    <property type="entry name" value="NA-bd_OB-fold"/>
</dbReference>
<dbReference type="PROSITE" id="PS01175">
    <property type="entry name" value="RIBONUCLEASE_II"/>
    <property type="match status" value="1"/>
</dbReference>
<accession>A0A9D2G1V7</accession>
<evidence type="ECO:0000256" key="9">
    <source>
        <dbReference type="SAM" id="MobiDB-lite"/>
    </source>
</evidence>
<dbReference type="InterPro" id="IPR050180">
    <property type="entry name" value="RNR_Ribonuclease"/>
</dbReference>
<dbReference type="GO" id="GO:0005829">
    <property type="term" value="C:cytosol"/>
    <property type="evidence" value="ECO:0007669"/>
    <property type="project" value="TreeGrafter"/>
</dbReference>
<evidence type="ECO:0000256" key="4">
    <source>
        <dbReference type="ARBA" id="ARBA00022722"/>
    </source>
</evidence>
<dbReference type="SMART" id="SM00357">
    <property type="entry name" value="CSP"/>
    <property type="match status" value="1"/>
</dbReference>
<dbReference type="GO" id="GO:0008859">
    <property type="term" value="F:exoribonuclease II activity"/>
    <property type="evidence" value="ECO:0007669"/>
    <property type="project" value="UniProtKB-UniRule"/>
</dbReference>
<dbReference type="InterPro" id="IPR013223">
    <property type="entry name" value="RNase_B_OB_dom"/>
</dbReference>
<evidence type="ECO:0000256" key="2">
    <source>
        <dbReference type="ARBA" id="ARBA00004496"/>
    </source>
</evidence>
<dbReference type="CDD" id="cd04471">
    <property type="entry name" value="S1_RNase_R"/>
    <property type="match status" value="1"/>
</dbReference>
<organism evidence="11 12">
    <name type="scientific">Candidatus Atopostipes pullistercoris</name>
    <dbReference type="NCBI Taxonomy" id="2838467"/>
    <lineage>
        <taxon>Bacteria</taxon>
        <taxon>Bacillati</taxon>
        <taxon>Bacillota</taxon>
        <taxon>Bacilli</taxon>
        <taxon>Lactobacillales</taxon>
        <taxon>Carnobacteriaceae</taxon>
        <taxon>Atopostipes</taxon>
    </lineage>
</organism>
<dbReference type="Pfam" id="PF00773">
    <property type="entry name" value="RNB"/>
    <property type="match status" value="1"/>
</dbReference>
<proteinExistence type="inferred from homology"/>
<keyword evidence="6 8" id="KW-0269">Exonuclease</keyword>
<reference evidence="11" key="1">
    <citation type="journal article" date="2021" name="PeerJ">
        <title>Extensive microbial diversity within the chicken gut microbiome revealed by metagenomics and culture.</title>
        <authorList>
            <person name="Gilroy R."/>
            <person name="Ravi A."/>
            <person name="Getino M."/>
            <person name="Pursley I."/>
            <person name="Horton D.L."/>
            <person name="Alikhan N.F."/>
            <person name="Baker D."/>
            <person name="Gharbi K."/>
            <person name="Hall N."/>
            <person name="Watson M."/>
            <person name="Adriaenssens E.M."/>
            <person name="Foster-Nyarko E."/>
            <person name="Jarju S."/>
            <person name="Secka A."/>
            <person name="Antonio M."/>
            <person name="Oren A."/>
            <person name="Chaudhuri R.R."/>
            <person name="La Ragione R."/>
            <person name="Hildebrand F."/>
            <person name="Pallen M.J."/>
        </authorList>
    </citation>
    <scope>NUCLEOTIDE SEQUENCE</scope>
    <source>
        <strain evidence="11">CHK169-4300</strain>
    </source>
</reference>
<evidence type="ECO:0000256" key="8">
    <source>
        <dbReference type="HAMAP-Rule" id="MF_01895"/>
    </source>
</evidence>
<evidence type="ECO:0000256" key="7">
    <source>
        <dbReference type="ARBA" id="ARBA00022884"/>
    </source>
</evidence>
<sequence>MTQNNQELKESIIHYMERSAETSYYVNDISEGIGRTSSEEFKEVVKALAALERDRRVLLTKDGQFKILEPEPTFVGKFSGTERGFGFVTLPDFEKDIYIHQNDVNTALNGDIVRVELTKDAQPWKERSAEGKIVEVVERSTNTVVGEFHAYTDDEVEDYQLYGYVSPEDRKQKHLTVQIENKGLRPVEGQIIITEITQFPRYKDEDLKGIATKIIGHRDDPGIDILAIAFKHGIDPEFPREVLNEVDEIPDTVLAEEMENRKDLRGQKIITIDGEDAKDLDDAINVEILDNGNYFLGVHIADVSHYVQANTALDEEAYDRGTSSYLIDRVIPMLPQKLSNGICSLHPNADRLTLSCDMEINHRGDVVKYEIYPSVLSSYRRMSYNEVNRILMDEDPAMLEKHEDLVEMFHLMEELHTILEKKRSNNGAISFDSTELDFEVDKEGKPLNISVVERGIGERMIESFMLAANQTVSEHFSKRDLPILYRVHEQPDEAKMQNFLEFASALGIRIQGTKDKISPKTLQSVLDEVEGEPYEQVVNMLMLRSMQQARYDVQPLGHYGLAAEYYSHFTAPIRRYPDLILHRLIHYYQEEGTDKKSKEYWAEQLPEIAEHSSMAERRAVDAEREVEDLKMAEYMVDKVGLEFEAIIMSITNFGMFVQVEDAIEGLVHLSSMKNDYYEFNERSMILIGQRTGQVFRIGEKIKVKLVNVDIEQYDIDFELVEDANNNKKKKGQEKTDSKKKKPKDHKKSRNVDFEIRGRNKQKRSKKGKRRRKRRKK</sequence>
<dbReference type="InterPro" id="IPR004476">
    <property type="entry name" value="RNase_II/RNase_R"/>
</dbReference>
<dbReference type="HAMAP" id="MF_01895">
    <property type="entry name" value="RNase_R"/>
    <property type="match status" value="1"/>
</dbReference>
<protein>
    <recommendedName>
        <fullName evidence="8">Ribonuclease R</fullName>
        <shortName evidence="8">RNase R</shortName>
        <ecNumber evidence="8">3.1.13.1</ecNumber>
    </recommendedName>
</protein>
<dbReference type="Pfam" id="PF17876">
    <property type="entry name" value="CSD2"/>
    <property type="match status" value="1"/>
</dbReference>
<dbReference type="Pfam" id="PF00575">
    <property type="entry name" value="S1"/>
    <property type="match status" value="1"/>
</dbReference>
<evidence type="ECO:0000259" key="10">
    <source>
        <dbReference type="PROSITE" id="PS50126"/>
    </source>
</evidence>
<dbReference type="PANTHER" id="PTHR23355:SF9">
    <property type="entry name" value="DIS3-LIKE EXONUCLEASE 2"/>
    <property type="match status" value="1"/>
</dbReference>
<dbReference type="Gene3D" id="2.40.50.140">
    <property type="entry name" value="Nucleic acid-binding proteins"/>
    <property type="match status" value="2"/>
</dbReference>
<evidence type="ECO:0000256" key="3">
    <source>
        <dbReference type="ARBA" id="ARBA00022490"/>
    </source>
</evidence>
<comment type="subcellular location">
    <subcellularLocation>
        <location evidence="2 8">Cytoplasm</location>
    </subcellularLocation>
</comment>
<dbReference type="Pfam" id="PF08206">
    <property type="entry name" value="OB_RNB"/>
    <property type="match status" value="1"/>
</dbReference>
<dbReference type="PANTHER" id="PTHR23355">
    <property type="entry name" value="RIBONUCLEASE"/>
    <property type="match status" value="1"/>
</dbReference>
<evidence type="ECO:0000256" key="6">
    <source>
        <dbReference type="ARBA" id="ARBA00022839"/>
    </source>
</evidence>
<evidence type="ECO:0000256" key="5">
    <source>
        <dbReference type="ARBA" id="ARBA00022801"/>
    </source>
</evidence>
<feature type="domain" description="S1 motif" evidence="10">
    <location>
        <begin position="640"/>
        <end position="720"/>
    </location>
</feature>
<dbReference type="NCBIfam" id="TIGR00358">
    <property type="entry name" value="3_prime_RNase"/>
    <property type="match status" value="1"/>
</dbReference>
<dbReference type="InterPro" id="IPR011805">
    <property type="entry name" value="RNase_R"/>
</dbReference>
<dbReference type="EC" id="3.1.13.1" evidence="8"/>
<name>A0A9D2G1V7_9LACT</name>
<dbReference type="InterPro" id="IPR022966">
    <property type="entry name" value="RNase_II/R_CS"/>
</dbReference>
<dbReference type="PROSITE" id="PS50126">
    <property type="entry name" value="S1"/>
    <property type="match status" value="1"/>
</dbReference>
<feature type="region of interest" description="Disordered" evidence="9">
    <location>
        <begin position="726"/>
        <end position="776"/>
    </location>
</feature>
<dbReference type="InterPro" id="IPR040476">
    <property type="entry name" value="CSD2"/>
</dbReference>
<dbReference type="InterPro" id="IPR003029">
    <property type="entry name" value="S1_domain"/>
</dbReference>
<keyword evidence="7 8" id="KW-0694">RNA-binding</keyword>
<feature type="compositionally biased region" description="Basic residues" evidence="9">
    <location>
        <begin position="726"/>
        <end position="748"/>
    </location>
</feature>
<keyword evidence="4 8" id="KW-0540">Nuclease</keyword>
<dbReference type="Proteomes" id="UP000824106">
    <property type="component" value="Unassembled WGS sequence"/>
</dbReference>
<dbReference type="GO" id="GO:0003723">
    <property type="term" value="F:RNA binding"/>
    <property type="evidence" value="ECO:0007669"/>
    <property type="project" value="UniProtKB-UniRule"/>
</dbReference>
<dbReference type="InterPro" id="IPR001900">
    <property type="entry name" value="RNase_II/R"/>
</dbReference>
<keyword evidence="5 8" id="KW-0378">Hydrolase</keyword>
<comment type="catalytic activity">
    <reaction evidence="1 8">
        <text>Exonucleolytic cleavage in the 3'- to 5'-direction to yield nucleoside 5'-phosphates.</text>
        <dbReference type="EC" id="3.1.13.1"/>
    </reaction>
</comment>
<evidence type="ECO:0000256" key="1">
    <source>
        <dbReference type="ARBA" id="ARBA00001849"/>
    </source>
</evidence>
<dbReference type="NCBIfam" id="TIGR02063">
    <property type="entry name" value="RNase_R"/>
    <property type="match status" value="1"/>
</dbReference>
<dbReference type="SUPFAM" id="SSF50249">
    <property type="entry name" value="Nucleic acid-binding proteins"/>
    <property type="match status" value="4"/>
</dbReference>
<comment type="similarity">
    <text evidence="8">Belongs to the RNR ribonuclease family. RNase R subfamily.</text>
</comment>
<reference evidence="11" key="2">
    <citation type="submission" date="2021-04" db="EMBL/GenBank/DDBJ databases">
        <authorList>
            <person name="Gilroy R."/>
        </authorList>
    </citation>
    <scope>NUCLEOTIDE SEQUENCE</scope>
    <source>
        <strain evidence="11">CHK169-4300</strain>
    </source>
</reference>
<dbReference type="GO" id="GO:0006402">
    <property type="term" value="P:mRNA catabolic process"/>
    <property type="evidence" value="ECO:0007669"/>
    <property type="project" value="TreeGrafter"/>
</dbReference>
<dbReference type="AlphaFoldDB" id="A0A9D2G1V7"/>
<comment type="function">
    <text evidence="8">3'-5' exoribonuclease that releases 5'-nucleoside monophosphates and is involved in maturation of structured RNAs.</text>
</comment>
<evidence type="ECO:0000313" key="11">
    <source>
        <dbReference type="EMBL" id="HIZ71539.1"/>
    </source>
</evidence>
<comment type="caution">
    <text evidence="11">The sequence shown here is derived from an EMBL/GenBank/DDBJ whole genome shotgun (WGS) entry which is preliminary data.</text>
</comment>
<dbReference type="EMBL" id="DXAZ01000119">
    <property type="protein sequence ID" value="HIZ71539.1"/>
    <property type="molecule type" value="Genomic_DNA"/>
</dbReference>